<name>A0A6P4CU20_ARADU</name>
<dbReference type="RefSeq" id="XP_015956371.1">
    <property type="nucleotide sequence ID" value="XM_016100885.3"/>
</dbReference>
<protein>
    <recommendedName>
        <fullName evidence="8">CASP-like protein</fullName>
    </recommendedName>
</protein>
<dbReference type="GO" id="GO:0005886">
    <property type="term" value="C:plasma membrane"/>
    <property type="evidence" value="ECO:0007669"/>
    <property type="project" value="UniProtKB-SubCell"/>
</dbReference>
<dbReference type="InterPro" id="IPR006459">
    <property type="entry name" value="CASP/CASPL"/>
</dbReference>
<evidence type="ECO:0000256" key="2">
    <source>
        <dbReference type="ARBA" id="ARBA00007651"/>
    </source>
</evidence>
<dbReference type="GeneID" id="107480724"/>
<dbReference type="OrthoDB" id="1906221at2759"/>
<comment type="subcellular location">
    <subcellularLocation>
        <location evidence="1 8">Cell membrane</location>
        <topology evidence="1 8">Multi-pass membrane protein</topology>
    </subcellularLocation>
</comment>
<evidence type="ECO:0000256" key="6">
    <source>
        <dbReference type="ARBA" id="ARBA00022989"/>
    </source>
</evidence>
<comment type="caution">
    <text evidence="8">Lacks conserved residue(s) required for the propagation of feature annotation.</text>
</comment>
<dbReference type="Pfam" id="PF04535">
    <property type="entry name" value="CASP_dom"/>
    <property type="match status" value="1"/>
</dbReference>
<evidence type="ECO:0000256" key="1">
    <source>
        <dbReference type="ARBA" id="ARBA00004651"/>
    </source>
</evidence>
<comment type="similarity">
    <text evidence="2 8">Belongs to the Casparian strip membrane proteins (CASP) family.</text>
</comment>
<keyword evidence="5 8" id="KW-0812">Transmembrane</keyword>
<dbReference type="Proteomes" id="UP000515211">
    <property type="component" value="Chromosome 3"/>
</dbReference>
<comment type="subunit">
    <text evidence="3 8">Homodimer and heterodimers.</text>
</comment>
<feature type="domain" description="Casparian strip membrane protein" evidence="9">
    <location>
        <begin position="6"/>
        <end position="143"/>
    </location>
</feature>
<evidence type="ECO:0000256" key="4">
    <source>
        <dbReference type="ARBA" id="ARBA00022475"/>
    </source>
</evidence>
<dbReference type="NCBIfam" id="TIGR01569">
    <property type="entry name" value="A_tha_TIGR01569"/>
    <property type="match status" value="1"/>
</dbReference>
<dbReference type="PANTHER" id="PTHR36488">
    <property type="entry name" value="CASP-LIKE PROTEIN 1U1"/>
    <property type="match status" value="1"/>
</dbReference>
<feature type="transmembrane region" description="Helical" evidence="8">
    <location>
        <begin position="51"/>
        <end position="71"/>
    </location>
</feature>
<evidence type="ECO:0000256" key="7">
    <source>
        <dbReference type="ARBA" id="ARBA00023136"/>
    </source>
</evidence>
<dbReference type="PANTHER" id="PTHR36488:SF8">
    <property type="entry name" value="CASP-LIKE PROTEIN 1U1"/>
    <property type="match status" value="1"/>
</dbReference>
<dbReference type="InterPro" id="IPR006702">
    <property type="entry name" value="CASP_dom"/>
</dbReference>
<organism evidence="10 11">
    <name type="scientific">Arachis duranensis</name>
    <name type="common">Wild peanut</name>
    <dbReference type="NCBI Taxonomy" id="130453"/>
    <lineage>
        <taxon>Eukaryota</taxon>
        <taxon>Viridiplantae</taxon>
        <taxon>Streptophyta</taxon>
        <taxon>Embryophyta</taxon>
        <taxon>Tracheophyta</taxon>
        <taxon>Spermatophyta</taxon>
        <taxon>Magnoliopsida</taxon>
        <taxon>eudicotyledons</taxon>
        <taxon>Gunneridae</taxon>
        <taxon>Pentapetalae</taxon>
        <taxon>rosids</taxon>
        <taxon>fabids</taxon>
        <taxon>Fabales</taxon>
        <taxon>Fabaceae</taxon>
        <taxon>Papilionoideae</taxon>
        <taxon>50 kb inversion clade</taxon>
        <taxon>dalbergioids sensu lato</taxon>
        <taxon>Dalbergieae</taxon>
        <taxon>Pterocarpus clade</taxon>
        <taxon>Arachis</taxon>
    </lineage>
</organism>
<sequence>MTKSKRVLISLILRLLAFGATVAAVVVMVTSHDSAQVLNLTFTAKYSNEPAFKYFVIAEGIASAYSLIVLFTYSQNSLRRLLLILDLVIAMLLSSSISAAVAIAHVGKKGNNHAGWLPICGQVPKFCDHVSGALVAGFIAAILYLLIVLSSMHFILNPLFL</sequence>
<evidence type="ECO:0000256" key="8">
    <source>
        <dbReference type="RuleBase" id="RU361233"/>
    </source>
</evidence>
<dbReference type="AlphaFoldDB" id="A0A6P4CU20"/>
<evidence type="ECO:0000313" key="10">
    <source>
        <dbReference type="Proteomes" id="UP000515211"/>
    </source>
</evidence>
<feature type="transmembrane region" description="Helical" evidence="8">
    <location>
        <begin position="83"/>
        <end position="106"/>
    </location>
</feature>
<evidence type="ECO:0000259" key="9">
    <source>
        <dbReference type="Pfam" id="PF04535"/>
    </source>
</evidence>
<dbReference type="SMR" id="A0A6P4CU20"/>
<dbReference type="KEGG" id="adu:107480724"/>
<reference evidence="10" key="1">
    <citation type="journal article" date="2016" name="Nat. Genet.">
        <title>The genome sequences of Arachis duranensis and Arachis ipaensis, the diploid ancestors of cultivated peanut.</title>
        <authorList>
            <person name="Bertioli D.J."/>
            <person name="Cannon S.B."/>
            <person name="Froenicke L."/>
            <person name="Huang G."/>
            <person name="Farmer A.D."/>
            <person name="Cannon E.K."/>
            <person name="Liu X."/>
            <person name="Gao D."/>
            <person name="Clevenger J."/>
            <person name="Dash S."/>
            <person name="Ren L."/>
            <person name="Moretzsohn M.C."/>
            <person name="Shirasawa K."/>
            <person name="Huang W."/>
            <person name="Vidigal B."/>
            <person name="Abernathy B."/>
            <person name="Chu Y."/>
            <person name="Niederhuth C.E."/>
            <person name="Umale P."/>
            <person name="Araujo A.C."/>
            <person name="Kozik A."/>
            <person name="Kim K.D."/>
            <person name="Burow M.D."/>
            <person name="Varshney R.K."/>
            <person name="Wang X."/>
            <person name="Zhang X."/>
            <person name="Barkley N."/>
            <person name="Guimaraes P.M."/>
            <person name="Isobe S."/>
            <person name="Guo B."/>
            <person name="Liao B."/>
            <person name="Stalker H.T."/>
            <person name="Schmitz R.J."/>
            <person name="Scheffler B.E."/>
            <person name="Leal-Bertioli S.C."/>
            <person name="Xun X."/>
            <person name="Jackson S.A."/>
            <person name="Michelmore R."/>
            <person name="Ozias-Akins P."/>
        </authorList>
    </citation>
    <scope>NUCLEOTIDE SEQUENCE [LARGE SCALE GENOMIC DNA]</scope>
    <source>
        <strain evidence="10">cv. V14167</strain>
    </source>
</reference>
<evidence type="ECO:0000256" key="3">
    <source>
        <dbReference type="ARBA" id="ARBA00011489"/>
    </source>
</evidence>
<proteinExistence type="inferred from homology"/>
<feature type="transmembrane region" description="Helical" evidence="8">
    <location>
        <begin position="133"/>
        <end position="156"/>
    </location>
</feature>
<evidence type="ECO:0000313" key="11">
    <source>
        <dbReference type="RefSeq" id="XP_015956371.1"/>
    </source>
</evidence>
<accession>A0A6P4CU20</accession>
<keyword evidence="4 8" id="KW-1003">Cell membrane</keyword>
<reference evidence="11" key="2">
    <citation type="submission" date="2025-08" db="UniProtKB">
        <authorList>
            <consortium name="RefSeq"/>
        </authorList>
    </citation>
    <scope>IDENTIFICATION</scope>
    <source>
        <tissue evidence="11">Whole plant</tissue>
    </source>
</reference>
<keyword evidence="10" id="KW-1185">Reference proteome</keyword>
<gene>
    <name evidence="11" type="primary">LOC107480724</name>
</gene>
<keyword evidence="7 8" id="KW-0472">Membrane</keyword>
<keyword evidence="6 8" id="KW-1133">Transmembrane helix</keyword>
<evidence type="ECO:0000256" key="5">
    <source>
        <dbReference type="ARBA" id="ARBA00022692"/>
    </source>
</evidence>
<dbReference type="InterPro" id="IPR044173">
    <property type="entry name" value="CASPL"/>
</dbReference>